<dbReference type="InterPro" id="IPR018490">
    <property type="entry name" value="cNMP-bd_dom_sf"/>
</dbReference>
<dbReference type="InterPro" id="IPR012318">
    <property type="entry name" value="HTH_CRP"/>
</dbReference>
<keyword evidence="1" id="KW-0805">Transcription regulation</keyword>
<dbReference type="RefSeq" id="WP_140048173.1">
    <property type="nucleotide sequence ID" value="NZ_BAAAEV010000001.1"/>
</dbReference>
<dbReference type="CDD" id="cd00092">
    <property type="entry name" value="HTH_CRP"/>
    <property type="match status" value="1"/>
</dbReference>
<protein>
    <submittedName>
        <fullName evidence="5">CRP-like cAMP-binding protein</fullName>
    </submittedName>
</protein>
<dbReference type="SMART" id="SM00419">
    <property type="entry name" value="HTH_CRP"/>
    <property type="match status" value="1"/>
</dbReference>
<dbReference type="PROSITE" id="PS51063">
    <property type="entry name" value="HTH_CRP_2"/>
    <property type="match status" value="1"/>
</dbReference>
<gene>
    <name evidence="5" type="ORF">FHT01_000528</name>
</gene>
<dbReference type="Gene3D" id="2.60.120.10">
    <property type="entry name" value="Jelly Rolls"/>
    <property type="match status" value="1"/>
</dbReference>
<name>A0ABX0TZV0_9SPHN</name>
<proteinExistence type="predicted"/>
<organism evidence="5 6">
    <name type="scientific">Sphingomonas japonica</name>
    <dbReference type="NCBI Taxonomy" id="511662"/>
    <lineage>
        <taxon>Bacteria</taxon>
        <taxon>Pseudomonadati</taxon>
        <taxon>Pseudomonadota</taxon>
        <taxon>Alphaproteobacteria</taxon>
        <taxon>Sphingomonadales</taxon>
        <taxon>Sphingomonadaceae</taxon>
        <taxon>Sphingomonas</taxon>
    </lineage>
</organism>
<dbReference type="EMBL" id="JAASQP010000001">
    <property type="protein sequence ID" value="NIJ22986.1"/>
    <property type="molecule type" value="Genomic_DNA"/>
</dbReference>
<dbReference type="Pfam" id="PF13545">
    <property type="entry name" value="HTH_Crp_2"/>
    <property type="match status" value="1"/>
</dbReference>
<sequence>MQDTIECASLFASQQRPNQPQSEAGAAMMAAGRASRWRRNQACDAVIARGAVACIGTGAVRKFALRPNGQRQIIDLALAGDYVGFAPADPGFFFEAVSNDTVILSFTREQIDGLVARFPAIAALMQRCTADAIRRLEHHLLVQNRMTAREKVSAYLAEMSHRIERRGTNAIVLPITRYDIADHLGIAVETVSRTMTVLCQRGSITLRTPRVVEIRDPSMLSETEC</sequence>
<comment type="caution">
    <text evidence="5">The sequence shown here is derived from an EMBL/GenBank/DDBJ whole genome shotgun (WGS) entry which is preliminary data.</text>
</comment>
<reference evidence="5 6" key="1">
    <citation type="submission" date="2020-03" db="EMBL/GenBank/DDBJ databases">
        <title>Genomic Encyclopedia of Type Strains, Phase IV (KMG-IV): sequencing the most valuable type-strain genomes for metagenomic binning, comparative biology and taxonomic classification.</title>
        <authorList>
            <person name="Goeker M."/>
        </authorList>
    </citation>
    <scope>NUCLEOTIDE SEQUENCE [LARGE SCALE GENOMIC DNA]</scope>
    <source>
        <strain evidence="5 6">DSM 22753</strain>
    </source>
</reference>
<evidence type="ECO:0000256" key="2">
    <source>
        <dbReference type="ARBA" id="ARBA00023125"/>
    </source>
</evidence>
<evidence type="ECO:0000256" key="1">
    <source>
        <dbReference type="ARBA" id="ARBA00023015"/>
    </source>
</evidence>
<evidence type="ECO:0000313" key="6">
    <source>
        <dbReference type="Proteomes" id="UP000788153"/>
    </source>
</evidence>
<dbReference type="Gene3D" id="1.10.10.10">
    <property type="entry name" value="Winged helix-like DNA-binding domain superfamily/Winged helix DNA-binding domain"/>
    <property type="match status" value="1"/>
</dbReference>
<accession>A0ABX0TZV0</accession>
<dbReference type="InterPro" id="IPR014710">
    <property type="entry name" value="RmlC-like_jellyroll"/>
</dbReference>
<evidence type="ECO:0000256" key="3">
    <source>
        <dbReference type="ARBA" id="ARBA00023163"/>
    </source>
</evidence>
<dbReference type="SUPFAM" id="SSF46785">
    <property type="entry name" value="Winged helix' DNA-binding domain"/>
    <property type="match status" value="1"/>
</dbReference>
<keyword evidence="6" id="KW-1185">Reference proteome</keyword>
<keyword evidence="3" id="KW-0804">Transcription</keyword>
<dbReference type="PRINTS" id="PR00034">
    <property type="entry name" value="HTHCRP"/>
</dbReference>
<evidence type="ECO:0000313" key="5">
    <source>
        <dbReference type="EMBL" id="NIJ22986.1"/>
    </source>
</evidence>
<dbReference type="SUPFAM" id="SSF51206">
    <property type="entry name" value="cAMP-binding domain-like"/>
    <property type="match status" value="1"/>
</dbReference>
<keyword evidence="2" id="KW-0238">DNA-binding</keyword>
<evidence type="ECO:0000259" key="4">
    <source>
        <dbReference type="PROSITE" id="PS51063"/>
    </source>
</evidence>
<dbReference type="Proteomes" id="UP000788153">
    <property type="component" value="Unassembled WGS sequence"/>
</dbReference>
<dbReference type="InterPro" id="IPR036388">
    <property type="entry name" value="WH-like_DNA-bd_sf"/>
</dbReference>
<feature type="domain" description="HTH crp-type" evidence="4">
    <location>
        <begin position="146"/>
        <end position="218"/>
    </location>
</feature>
<dbReference type="InterPro" id="IPR036390">
    <property type="entry name" value="WH_DNA-bd_sf"/>
</dbReference>